<dbReference type="SUPFAM" id="SSF55729">
    <property type="entry name" value="Acyl-CoA N-acyltransferases (Nat)"/>
    <property type="match status" value="1"/>
</dbReference>
<dbReference type="PROSITE" id="PS51186">
    <property type="entry name" value="GNAT"/>
    <property type="match status" value="1"/>
</dbReference>
<gene>
    <name evidence="2" type="ORF">FA10DRAFT_267571</name>
</gene>
<protein>
    <recommendedName>
        <fullName evidence="1">N-acetyltransferase domain-containing protein</fullName>
    </recommendedName>
</protein>
<feature type="domain" description="N-acetyltransferase" evidence="1">
    <location>
        <begin position="19"/>
        <end position="181"/>
    </location>
</feature>
<name>A0A316YID6_9BASI</name>
<evidence type="ECO:0000313" key="2">
    <source>
        <dbReference type="EMBL" id="PWN88959.1"/>
    </source>
</evidence>
<dbReference type="Gene3D" id="3.40.630.30">
    <property type="match status" value="1"/>
</dbReference>
<sequence length="193" mass="21476">MTRTIAATPRFSLVLPSEGLAEKLTSVINVAYARTEDDFWKTNAVRTSVPEVTQLVAAQRFYKLTAPDDGDALVGCITLTRVSPGKVEFGMLAIAQAALGRGYGNLIMREAEREARDKWQASEAQLSLLIPVDRARKHTFKATLKSWYERMGYVNRKTLTLEETVPHLCAIVAMEMEMLIFDKALVPPQQGSD</sequence>
<dbReference type="GeneID" id="37043879"/>
<dbReference type="CDD" id="cd04301">
    <property type="entry name" value="NAT_SF"/>
    <property type="match status" value="1"/>
</dbReference>
<organism evidence="2 3">
    <name type="scientific">Acaromyces ingoldii</name>
    <dbReference type="NCBI Taxonomy" id="215250"/>
    <lineage>
        <taxon>Eukaryota</taxon>
        <taxon>Fungi</taxon>
        <taxon>Dikarya</taxon>
        <taxon>Basidiomycota</taxon>
        <taxon>Ustilaginomycotina</taxon>
        <taxon>Exobasidiomycetes</taxon>
        <taxon>Exobasidiales</taxon>
        <taxon>Cryptobasidiaceae</taxon>
        <taxon>Acaromyces</taxon>
    </lineage>
</organism>
<dbReference type="Proteomes" id="UP000245768">
    <property type="component" value="Unassembled WGS sequence"/>
</dbReference>
<proteinExistence type="predicted"/>
<dbReference type="InterPro" id="IPR016181">
    <property type="entry name" value="Acyl_CoA_acyltransferase"/>
</dbReference>
<dbReference type="RefSeq" id="XP_025376157.1">
    <property type="nucleotide sequence ID" value="XM_025521963.1"/>
</dbReference>
<dbReference type="EMBL" id="KZ819637">
    <property type="protein sequence ID" value="PWN88959.1"/>
    <property type="molecule type" value="Genomic_DNA"/>
</dbReference>
<dbReference type="AlphaFoldDB" id="A0A316YID6"/>
<dbReference type="InParanoid" id="A0A316YID6"/>
<evidence type="ECO:0000313" key="3">
    <source>
        <dbReference type="Proteomes" id="UP000245768"/>
    </source>
</evidence>
<dbReference type="GO" id="GO:0016747">
    <property type="term" value="F:acyltransferase activity, transferring groups other than amino-acyl groups"/>
    <property type="evidence" value="ECO:0007669"/>
    <property type="project" value="InterPro"/>
</dbReference>
<reference evidence="2 3" key="1">
    <citation type="journal article" date="2018" name="Mol. Biol. Evol.">
        <title>Broad Genomic Sampling Reveals a Smut Pathogenic Ancestry of the Fungal Clade Ustilaginomycotina.</title>
        <authorList>
            <person name="Kijpornyongpan T."/>
            <person name="Mondo S.J."/>
            <person name="Barry K."/>
            <person name="Sandor L."/>
            <person name="Lee J."/>
            <person name="Lipzen A."/>
            <person name="Pangilinan J."/>
            <person name="LaButti K."/>
            <person name="Hainaut M."/>
            <person name="Henrissat B."/>
            <person name="Grigoriev I.V."/>
            <person name="Spatafora J.W."/>
            <person name="Aime M.C."/>
        </authorList>
    </citation>
    <scope>NUCLEOTIDE SEQUENCE [LARGE SCALE GENOMIC DNA]</scope>
    <source>
        <strain evidence="2 3">MCA 4198</strain>
    </source>
</reference>
<keyword evidence="3" id="KW-1185">Reference proteome</keyword>
<evidence type="ECO:0000259" key="1">
    <source>
        <dbReference type="PROSITE" id="PS51186"/>
    </source>
</evidence>
<dbReference type="Pfam" id="PF13508">
    <property type="entry name" value="Acetyltransf_7"/>
    <property type="match status" value="1"/>
</dbReference>
<dbReference type="OrthoDB" id="5689at2759"/>
<dbReference type="InterPro" id="IPR000182">
    <property type="entry name" value="GNAT_dom"/>
</dbReference>
<accession>A0A316YID6</accession>